<sequence length="81" mass="8982">MLAQLVSIGNSKGVRIPAALLRQYGLSDMVELLPGKDEITIRPVQGSPREGWDQAFAAMHTAGDDVLLLDDMLDQEDWEWS</sequence>
<keyword evidence="3" id="KW-1185">Reference proteome</keyword>
<dbReference type="Pfam" id="PF04014">
    <property type="entry name" value="MazE_antitoxin"/>
    <property type="match status" value="1"/>
</dbReference>
<reference evidence="3" key="1">
    <citation type="submission" date="2017-02" db="EMBL/GenBank/DDBJ databases">
        <authorList>
            <person name="Varghese N."/>
            <person name="Submissions S."/>
        </authorList>
    </citation>
    <scope>NUCLEOTIDE SEQUENCE [LARGE SCALE GENOMIC DNA]</scope>
    <source>
        <strain evidence="3">ATCC BAA-34</strain>
    </source>
</reference>
<dbReference type="GO" id="GO:0003677">
    <property type="term" value="F:DNA binding"/>
    <property type="evidence" value="ECO:0007669"/>
    <property type="project" value="InterPro"/>
</dbReference>
<gene>
    <name evidence="2" type="ORF">SAMN02745119_01599</name>
</gene>
<organism evidence="2 3">
    <name type="scientific">Trichlorobacter thiogenes</name>
    <dbReference type="NCBI Taxonomy" id="115783"/>
    <lineage>
        <taxon>Bacteria</taxon>
        <taxon>Pseudomonadati</taxon>
        <taxon>Thermodesulfobacteriota</taxon>
        <taxon>Desulfuromonadia</taxon>
        <taxon>Geobacterales</taxon>
        <taxon>Geobacteraceae</taxon>
        <taxon>Trichlorobacter</taxon>
    </lineage>
</organism>
<dbReference type="InterPro" id="IPR007159">
    <property type="entry name" value="SpoVT-AbrB_dom"/>
</dbReference>
<dbReference type="EMBL" id="FUWR01000007">
    <property type="protein sequence ID" value="SJZ77687.1"/>
    <property type="molecule type" value="Genomic_DNA"/>
</dbReference>
<feature type="domain" description="SpoVT-AbrB" evidence="1">
    <location>
        <begin position="6"/>
        <end position="49"/>
    </location>
</feature>
<dbReference type="InterPro" id="IPR037914">
    <property type="entry name" value="SpoVT-AbrB_sf"/>
</dbReference>
<dbReference type="OrthoDB" id="9795766at2"/>
<dbReference type="STRING" id="115783.SAMN02745119_01599"/>
<dbReference type="AlphaFoldDB" id="A0A1T4NF99"/>
<name>A0A1T4NF99_9BACT</name>
<evidence type="ECO:0000313" key="3">
    <source>
        <dbReference type="Proteomes" id="UP000190102"/>
    </source>
</evidence>
<evidence type="ECO:0000313" key="2">
    <source>
        <dbReference type="EMBL" id="SJZ77687.1"/>
    </source>
</evidence>
<dbReference type="SMART" id="SM00966">
    <property type="entry name" value="SpoVT_AbrB"/>
    <property type="match status" value="1"/>
</dbReference>
<accession>A0A1T4NF99</accession>
<proteinExistence type="predicted"/>
<dbReference type="Gene3D" id="2.10.260.10">
    <property type="match status" value="1"/>
</dbReference>
<dbReference type="SUPFAM" id="SSF89447">
    <property type="entry name" value="AbrB/MazE/MraZ-like"/>
    <property type="match status" value="1"/>
</dbReference>
<protein>
    <submittedName>
        <fullName evidence="2">Transcriptional regulator/antitoxin, MazE</fullName>
    </submittedName>
</protein>
<dbReference type="Proteomes" id="UP000190102">
    <property type="component" value="Unassembled WGS sequence"/>
</dbReference>
<evidence type="ECO:0000259" key="1">
    <source>
        <dbReference type="SMART" id="SM00966"/>
    </source>
</evidence>
<dbReference type="RefSeq" id="WP_078789903.1">
    <property type="nucleotide sequence ID" value="NZ_FUWR01000007.1"/>
</dbReference>